<dbReference type="RefSeq" id="WP_184973660.1">
    <property type="nucleotide sequence ID" value="NZ_JACHIN010000020.1"/>
</dbReference>
<organism evidence="2 3">
    <name type="scientific">Nonomuraea endophytica</name>
    <dbReference type="NCBI Taxonomy" id="714136"/>
    <lineage>
        <taxon>Bacteria</taxon>
        <taxon>Bacillati</taxon>
        <taxon>Actinomycetota</taxon>
        <taxon>Actinomycetes</taxon>
        <taxon>Streptosporangiales</taxon>
        <taxon>Streptosporangiaceae</taxon>
        <taxon>Nonomuraea</taxon>
    </lineage>
</organism>
<dbReference type="InterPro" id="IPR036286">
    <property type="entry name" value="LexA/Signal_pep-like_sf"/>
</dbReference>
<accession>A0A7W8AD86</accession>
<reference evidence="2 3" key="1">
    <citation type="submission" date="2020-08" db="EMBL/GenBank/DDBJ databases">
        <title>Genomic Encyclopedia of Type Strains, Phase IV (KMG-IV): sequencing the most valuable type-strain genomes for metagenomic binning, comparative biology and taxonomic classification.</title>
        <authorList>
            <person name="Goeker M."/>
        </authorList>
    </citation>
    <scope>NUCLEOTIDE SEQUENCE [LARGE SCALE GENOMIC DNA]</scope>
    <source>
        <strain evidence="2 3">DSM 45385</strain>
    </source>
</reference>
<sequence length="84" mass="8876">MIGPPGSRVACCDPRGHLLLDGRPMEEPYLKDASFVPLGSVEVSVPMGRLWVLPDNRAGYLGSDNAGLPHRGTVALVDVIGVLP</sequence>
<dbReference type="Gene3D" id="2.10.109.10">
    <property type="entry name" value="Umud Fragment, subunit A"/>
    <property type="match status" value="1"/>
</dbReference>
<dbReference type="AlphaFoldDB" id="A0A7W8AD86"/>
<keyword evidence="3" id="KW-1185">Reference proteome</keyword>
<proteinExistence type="predicted"/>
<dbReference type="Proteomes" id="UP000568380">
    <property type="component" value="Unassembled WGS sequence"/>
</dbReference>
<feature type="domain" description="Peptidase S26" evidence="1">
    <location>
        <begin position="2"/>
        <end position="66"/>
    </location>
</feature>
<dbReference type="GO" id="GO:0004252">
    <property type="term" value="F:serine-type endopeptidase activity"/>
    <property type="evidence" value="ECO:0007669"/>
    <property type="project" value="InterPro"/>
</dbReference>
<evidence type="ECO:0000259" key="1">
    <source>
        <dbReference type="Pfam" id="PF10502"/>
    </source>
</evidence>
<dbReference type="InterPro" id="IPR019533">
    <property type="entry name" value="Peptidase_S26"/>
</dbReference>
<dbReference type="Pfam" id="PF10502">
    <property type="entry name" value="Peptidase_S26"/>
    <property type="match status" value="1"/>
</dbReference>
<gene>
    <name evidence="2" type="ORF">HNR40_009560</name>
</gene>
<name>A0A7W8AD86_9ACTN</name>
<dbReference type="GO" id="GO:0006465">
    <property type="term" value="P:signal peptide processing"/>
    <property type="evidence" value="ECO:0007669"/>
    <property type="project" value="InterPro"/>
</dbReference>
<dbReference type="SUPFAM" id="SSF51306">
    <property type="entry name" value="LexA/Signal peptidase"/>
    <property type="match status" value="1"/>
</dbReference>
<evidence type="ECO:0000313" key="2">
    <source>
        <dbReference type="EMBL" id="MBB5084052.1"/>
    </source>
</evidence>
<protein>
    <recommendedName>
        <fullName evidence="1">Peptidase S26 domain-containing protein</fullName>
    </recommendedName>
</protein>
<comment type="caution">
    <text evidence="2">The sequence shown here is derived from an EMBL/GenBank/DDBJ whole genome shotgun (WGS) entry which is preliminary data.</text>
</comment>
<dbReference type="EMBL" id="JACHIN010000020">
    <property type="protein sequence ID" value="MBB5084052.1"/>
    <property type="molecule type" value="Genomic_DNA"/>
</dbReference>
<evidence type="ECO:0000313" key="3">
    <source>
        <dbReference type="Proteomes" id="UP000568380"/>
    </source>
</evidence>